<dbReference type="Gene3D" id="3.60.15.10">
    <property type="entry name" value="Ribonuclease Z/Hydroxyacylglutathione hydrolase-like"/>
    <property type="match status" value="1"/>
</dbReference>
<dbReference type="PANTHER" id="PTHR30619">
    <property type="entry name" value="DNA INTERNALIZATION/COMPETENCE PROTEIN COMEC/REC2"/>
    <property type="match status" value="1"/>
</dbReference>
<dbReference type="SUPFAM" id="SSF56281">
    <property type="entry name" value="Metallo-hydrolase/oxidoreductase"/>
    <property type="match status" value="1"/>
</dbReference>
<dbReference type="InterPro" id="IPR052159">
    <property type="entry name" value="Competence_DNA_uptake"/>
</dbReference>
<protein>
    <recommendedName>
        <fullName evidence="3">Metal-dependent hydrolase, beta-lactamase superfamily II</fullName>
    </recommendedName>
</protein>
<accession>A0A1M6Y6E5</accession>
<name>A0A1M6Y6E5_9BACL</name>
<organism evidence="1 2">
    <name type="scientific">Alicyclobacillus tolerans</name>
    <dbReference type="NCBI Taxonomy" id="90970"/>
    <lineage>
        <taxon>Bacteria</taxon>
        <taxon>Bacillati</taxon>
        <taxon>Bacillota</taxon>
        <taxon>Bacilli</taxon>
        <taxon>Bacillales</taxon>
        <taxon>Alicyclobacillaceae</taxon>
        <taxon>Alicyclobacillus</taxon>
    </lineage>
</organism>
<dbReference type="PANTHER" id="PTHR30619:SF1">
    <property type="entry name" value="RECOMBINATION PROTEIN 2"/>
    <property type="match status" value="1"/>
</dbReference>
<gene>
    <name evidence="1" type="ORF">SAMN05443507_14310</name>
</gene>
<dbReference type="Proteomes" id="UP000184016">
    <property type="component" value="Unassembled WGS sequence"/>
</dbReference>
<proteinExistence type="predicted"/>
<dbReference type="AlphaFoldDB" id="A0A1M6Y6E5"/>
<dbReference type="InterPro" id="IPR036866">
    <property type="entry name" value="RibonucZ/Hydroxyglut_hydro"/>
</dbReference>
<dbReference type="EMBL" id="FRAF01000043">
    <property type="protein sequence ID" value="SHL13738.1"/>
    <property type="molecule type" value="Genomic_DNA"/>
</dbReference>
<keyword evidence="2" id="KW-1185">Reference proteome</keyword>
<evidence type="ECO:0000313" key="1">
    <source>
        <dbReference type="EMBL" id="SHL13738.1"/>
    </source>
</evidence>
<sequence>MAVKIHVLHVKNGQCVIVDHGSRKSLVDIHKLSESERAEEQEVSEEKFSKSSAGGYVYRATNPISYWTDVIGNKSAFRTIITHPDKDHITGIDEFLDSIGTINMWMPTQHIDTIPDNDDGNRIKKIVNGEETGVKFIEPKRDSDSEFFGTGNADWDQIQILHPTSFHESESANQGSYLIKIHHGKSSVIIGGDTGKETFEWLLDKHPDDLKCTVFVASHHGRQTGWPGQDVMEHMNPLMVLIPKGKIPSKDSALGNYARVLGADRYLTTSYAGNIRVELNKKDDISSFECEREFVNKQLSDVLEKARRLRNG</sequence>
<reference evidence="2" key="1">
    <citation type="submission" date="2016-11" db="EMBL/GenBank/DDBJ databases">
        <authorList>
            <person name="Varghese N."/>
            <person name="Submissions S."/>
        </authorList>
    </citation>
    <scope>NUCLEOTIDE SEQUENCE [LARGE SCALE GENOMIC DNA]</scope>
    <source>
        <strain evidence="2">USBA-503</strain>
    </source>
</reference>
<evidence type="ECO:0000313" key="2">
    <source>
        <dbReference type="Proteomes" id="UP000184016"/>
    </source>
</evidence>
<evidence type="ECO:0008006" key="3">
    <source>
        <dbReference type="Google" id="ProtNLM"/>
    </source>
</evidence>
<dbReference type="STRING" id="1830138.SAMN05443507_14310"/>